<organism evidence="1 2">
    <name type="scientific">Citrus sinensis</name>
    <name type="common">Sweet orange</name>
    <name type="synonym">Citrus aurantium var. sinensis</name>
    <dbReference type="NCBI Taxonomy" id="2711"/>
    <lineage>
        <taxon>Eukaryota</taxon>
        <taxon>Viridiplantae</taxon>
        <taxon>Streptophyta</taxon>
        <taxon>Embryophyta</taxon>
        <taxon>Tracheophyta</taxon>
        <taxon>Spermatophyta</taxon>
        <taxon>Magnoliopsida</taxon>
        <taxon>eudicotyledons</taxon>
        <taxon>Gunneridae</taxon>
        <taxon>Pentapetalae</taxon>
        <taxon>rosids</taxon>
        <taxon>malvids</taxon>
        <taxon>Sapindales</taxon>
        <taxon>Rutaceae</taxon>
        <taxon>Aurantioideae</taxon>
        <taxon>Citrus</taxon>
    </lineage>
</organism>
<sequence length="1698" mass="192762">METGGSSAQGGDMRLNDSVTLREIASEAREKAMFDRMERMEKQMETLTTILHELRSDRMVTQEERVRGGGVAPGPDSARRSLTTGRFGGDRGNIPLRGDFHREEEQSLARQIFDEDDGVANAEETELRQHLHDVEQERDQVAARDPGRAVQLEEEVCRLAQIIDDMQGRSRAPGWRIMLDGESLLAAEIMRAIIPRDFRLSDLRYSGRTDPLVHIERFNDITGVQGLSQSQRCRMFPLSLEGRAQEWYRKLPRGSIKTFEQMCQEFTEQFSGVMAPENDMMELKSMKQGEQETLREFIKRFHRAVLDLGAFNHPQALRGLKEGVKIGRLWYNLRSPVIQTYAAAYEQAKRDIEIEEEKAARIKTDQLEGLGRKEKKALPGNGPIRRRDHQASGSGAGGRVTAYQPHQRPPQYQRSRAQPPRFPAREPCRRHDSAYGGLHQHSHGSRGSRPEVLPPPPTQNGANRERAVHLIDQNQDYGRRDRGCYCKFHGTHGHTTADCRDLKTQVEDLVRNQYLDEFIDGTFPMVASTSEGEQSDRNLRREQPTIRVIAGGSTLAGDSNRSRKNYGRYAMTSKEASDTRSSVDVLFKSTLDEMGITDLKLDYTNTSLKGFGGGKLVPLGVVELPIPIGGSLTERTMILDFVVVDEEGIYQMILGRPFLRMSKAVLSNHYLALKYQVNGVVGVVRGDQKIARSCYSSAAREAMQITSLDTRVENKNGRQEPVEDLKIVSLGPENPGKTIRIGSRLKGEQKQELVKCLQAHADVFAWTHEDMPGIDPEVACHKLAIKKGTRAVRQKRRCFNQERYEAINGEKANGKWRMCVDFTDLNKACPKDNFPLPKIDQLVDSTAGHALLSFMDAFSGYNQIPMYEQDKESTAFITNQGLFCYRVMSFGLKNAGATYQRLVNKVFKPLIGKTMEVYVDNMITKSKILKEHARHLEKTFELLRKYKMKLNPEKCAFGVESGKFLGFMVSHRGIEANPEKIQVIVQMRSPRSLKEIQSLTGRLSVLRRFISKATDKCQPFFQVIRRGKKTEWTPECEEAFQNLKQYLQQAPLLSTPREGDKLFLYLAVSDRASSSVLVREEEGVQYPIYYTSKALLDAKTRYPPLEKWALALVIAARKLRPYFQAFPVSVITNQPLRQTLHKPDASGRLVKWAIELSEFDIDYKPRAAIRAQAMANFVAEFTEPEVCLDQQDVVADSGEAQVRQMSVDGSSGEQGSRAGIVLEGPEGEKISYAVKLEFTATNNHAEYEALIAGLELAKAVRANRVKIRTDSQLVANHISERFQPREEKMEQYLKIVRQMMGKFEAVEVVQIPREQNSRADILARMAAVADPKMPKSIPLEVKSSPSIEPNLGVLRIEQKCSWMDPIVSYLRDRVLPPDKLRARKIRAQASRYTMIDGILYRQGYFWPTMHQDAQEKTRSCASCQSFTSFPNQPPEKLTSMASPWPFAQWGIDLIGPLPKGRGATTHAIVAIDYFTKWIEVEALSRITEKKTTDFVWRNLVCRYGIPYALVTDNDRQFDNHNFRDFCQNLGIELKYCSPAHPQSNGQIEVANKTIKRLLKTRLGVKKGTWVDELSGVLWAYRTTHKTATGETPFALTFRHEAVVPAEIGTTTHRTDHFNEQENDEQMCLNLDLLTEKREQAASRSTIYQQRVARYYNQKVNVRQFRVGDWVLRRVNQSTKDSTQGVLGPNWEGHIESSR</sequence>
<reference evidence="2" key="1">
    <citation type="journal article" date="2023" name="Hortic. Res.">
        <title>A chromosome-level phased genome enabling allele-level studies in sweet orange: a case study on citrus Huanglongbing tolerance.</title>
        <authorList>
            <person name="Wu B."/>
            <person name="Yu Q."/>
            <person name="Deng Z."/>
            <person name="Duan Y."/>
            <person name="Luo F."/>
            <person name="Gmitter F. Jr."/>
        </authorList>
    </citation>
    <scope>NUCLEOTIDE SEQUENCE [LARGE SCALE GENOMIC DNA]</scope>
    <source>
        <strain evidence="2">cv. Valencia</strain>
    </source>
</reference>
<accession>A0ACB8M1Q2</accession>
<dbReference type="EMBL" id="CM039172">
    <property type="protein sequence ID" value="KAH9779185.1"/>
    <property type="molecule type" value="Genomic_DNA"/>
</dbReference>
<proteinExistence type="predicted"/>
<protein>
    <submittedName>
        <fullName evidence="1">Ribonuclease H</fullName>
    </submittedName>
</protein>
<gene>
    <name evidence="1" type="ORF">KPL71_007635</name>
</gene>
<keyword evidence="2" id="KW-1185">Reference proteome</keyword>
<name>A0ACB8M1Q2_CITSI</name>
<evidence type="ECO:0000313" key="2">
    <source>
        <dbReference type="Proteomes" id="UP000829398"/>
    </source>
</evidence>
<comment type="caution">
    <text evidence="1">The sequence shown here is derived from an EMBL/GenBank/DDBJ whole genome shotgun (WGS) entry which is preliminary data.</text>
</comment>
<evidence type="ECO:0000313" key="1">
    <source>
        <dbReference type="EMBL" id="KAH9779185.1"/>
    </source>
</evidence>
<dbReference type="Proteomes" id="UP000829398">
    <property type="component" value="Chromosome 3"/>
</dbReference>